<keyword evidence="5 9" id="KW-0547">Nucleotide-binding</keyword>
<dbReference type="InterPro" id="IPR025202">
    <property type="entry name" value="PLD-like_dom"/>
</dbReference>
<evidence type="ECO:0000313" key="14">
    <source>
        <dbReference type="Proteomes" id="UP001189429"/>
    </source>
</evidence>
<keyword evidence="2" id="KW-0150">Chloroplast</keyword>
<evidence type="ECO:0000259" key="12">
    <source>
        <dbReference type="PROSITE" id="PS51903"/>
    </source>
</evidence>
<dbReference type="PROSITE" id="PS00871">
    <property type="entry name" value="CLPAB_2"/>
    <property type="match status" value="1"/>
</dbReference>
<dbReference type="Pfam" id="PF17871">
    <property type="entry name" value="AAA_lid_9"/>
    <property type="match status" value="1"/>
</dbReference>
<keyword evidence="6 9" id="KW-0067">ATP-binding</keyword>
<evidence type="ECO:0000313" key="13">
    <source>
        <dbReference type="EMBL" id="CAK0789381.1"/>
    </source>
</evidence>
<dbReference type="InterPro" id="IPR050130">
    <property type="entry name" value="ClpA_ClpB"/>
</dbReference>
<dbReference type="SUPFAM" id="SSF81923">
    <property type="entry name" value="Double Clp-N motif"/>
    <property type="match status" value="1"/>
</dbReference>
<feature type="domain" description="Clp R" evidence="12">
    <location>
        <begin position="3"/>
        <end position="145"/>
    </location>
</feature>
<dbReference type="PANTHER" id="PTHR11638">
    <property type="entry name" value="ATP-DEPENDENT CLP PROTEASE"/>
    <property type="match status" value="1"/>
</dbReference>
<accession>A0ABN9PGR1</accession>
<evidence type="ECO:0000256" key="4">
    <source>
        <dbReference type="ARBA" id="ARBA00022737"/>
    </source>
</evidence>
<name>A0ABN9PGR1_9DINO</name>
<dbReference type="CDD" id="cd00009">
    <property type="entry name" value="AAA"/>
    <property type="match status" value="1"/>
</dbReference>
<organism evidence="13 14">
    <name type="scientific">Prorocentrum cordatum</name>
    <dbReference type="NCBI Taxonomy" id="2364126"/>
    <lineage>
        <taxon>Eukaryota</taxon>
        <taxon>Sar</taxon>
        <taxon>Alveolata</taxon>
        <taxon>Dinophyceae</taxon>
        <taxon>Prorocentrales</taxon>
        <taxon>Prorocentraceae</taxon>
        <taxon>Prorocentrum</taxon>
    </lineage>
</organism>
<evidence type="ECO:0000256" key="7">
    <source>
        <dbReference type="ARBA" id="ARBA00023186"/>
    </source>
</evidence>
<keyword evidence="3" id="KW-0934">Plastid</keyword>
<feature type="domain" description="PLD phosphodiesterase" evidence="11">
    <location>
        <begin position="1111"/>
        <end position="1134"/>
    </location>
</feature>
<dbReference type="InterPro" id="IPR001270">
    <property type="entry name" value="ClpA/B"/>
</dbReference>
<dbReference type="SMART" id="SM00155">
    <property type="entry name" value="PLDc"/>
    <property type="match status" value="2"/>
</dbReference>
<reference evidence="13" key="1">
    <citation type="submission" date="2023-10" db="EMBL/GenBank/DDBJ databases">
        <authorList>
            <person name="Chen Y."/>
            <person name="Shah S."/>
            <person name="Dougan E. K."/>
            <person name="Thang M."/>
            <person name="Chan C."/>
        </authorList>
    </citation>
    <scope>NUCLEOTIDE SEQUENCE [LARGE SCALE GENOMIC DNA]</scope>
</reference>
<dbReference type="PROSITE" id="PS51903">
    <property type="entry name" value="CLP_R"/>
    <property type="match status" value="1"/>
</dbReference>
<keyword evidence="4 8" id="KW-0677">Repeat</keyword>
<dbReference type="PANTHER" id="PTHR11638:SF155">
    <property type="entry name" value="CHAPERONE PROTEIN CLPC1, CHLOROPLASTIC-LIKE"/>
    <property type="match status" value="1"/>
</dbReference>
<dbReference type="InterPro" id="IPR027417">
    <property type="entry name" value="P-loop_NTPase"/>
</dbReference>
<dbReference type="SMART" id="SM00382">
    <property type="entry name" value="AAA"/>
    <property type="match status" value="2"/>
</dbReference>
<dbReference type="InterPro" id="IPR004176">
    <property type="entry name" value="Clp_R_N"/>
</dbReference>
<dbReference type="PRINTS" id="PR00300">
    <property type="entry name" value="CLPPROTEASEA"/>
</dbReference>
<feature type="region of interest" description="Disordered" evidence="10">
    <location>
        <begin position="153"/>
        <end position="174"/>
    </location>
</feature>
<dbReference type="SMART" id="SM01086">
    <property type="entry name" value="ClpB_D2-small"/>
    <property type="match status" value="1"/>
</dbReference>
<dbReference type="InterPro" id="IPR036628">
    <property type="entry name" value="Clp_N_dom_sf"/>
</dbReference>
<dbReference type="Gene3D" id="1.10.8.60">
    <property type="match status" value="2"/>
</dbReference>
<comment type="subcellular location">
    <subcellularLocation>
        <location evidence="1">Plastid</location>
        <location evidence="1">Chloroplast</location>
    </subcellularLocation>
</comment>
<comment type="similarity">
    <text evidence="9">Belongs to the ClpA/ClpB family.</text>
</comment>
<dbReference type="InterPro" id="IPR041546">
    <property type="entry name" value="ClpA/ClpB_AAA_lid"/>
</dbReference>
<dbReference type="Pfam" id="PF02861">
    <property type="entry name" value="Clp_N"/>
    <property type="match status" value="1"/>
</dbReference>
<feature type="domain" description="PLD phosphodiesterase" evidence="11">
    <location>
        <begin position="938"/>
        <end position="965"/>
    </location>
</feature>
<dbReference type="EMBL" id="CAUYUJ010000226">
    <property type="protein sequence ID" value="CAK0789381.1"/>
    <property type="molecule type" value="Genomic_DNA"/>
</dbReference>
<evidence type="ECO:0000256" key="8">
    <source>
        <dbReference type="PROSITE-ProRule" id="PRU01251"/>
    </source>
</evidence>
<dbReference type="InterPro" id="IPR018368">
    <property type="entry name" value="ClpA/B_CS1"/>
</dbReference>
<evidence type="ECO:0000256" key="6">
    <source>
        <dbReference type="ARBA" id="ARBA00022840"/>
    </source>
</evidence>
<proteinExistence type="inferred from homology"/>
<dbReference type="Pfam" id="PF07724">
    <property type="entry name" value="AAA_2"/>
    <property type="match status" value="1"/>
</dbReference>
<dbReference type="Gene3D" id="3.40.50.300">
    <property type="entry name" value="P-loop containing nucleotide triphosphate hydrolases"/>
    <property type="match status" value="2"/>
</dbReference>
<dbReference type="InterPro" id="IPR028299">
    <property type="entry name" value="ClpA/B_CS2"/>
</dbReference>
<evidence type="ECO:0000256" key="2">
    <source>
        <dbReference type="ARBA" id="ARBA00022528"/>
    </source>
</evidence>
<dbReference type="InterPro" id="IPR003959">
    <property type="entry name" value="ATPase_AAA_core"/>
</dbReference>
<evidence type="ECO:0000256" key="3">
    <source>
        <dbReference type="ARBA" id="ARBA00022640"/>
    </source>
</evidence>
<dbReference type="CDD" id="cd19499">
    <property type="entry name" value="RecA-like_ClpB_Hsp104-like"/>
    <property type="match status" value="1"/>
</dbReference>
<dbReference type="Pfam" id="PF00004">
    <property type="entry name" value="AAA"/>
    <property type="match status" value="1"/>
</dbReference>
<sequence>MMFERFTEKTIKAVMMAQAESRRLGQDHVGTEMLVVGVASEGTDVGYLALASLGVRTQDARAMLEEVVGSGSGGRALEIPFTSAAKRVLENSIECARSQGSSSVGTSHLLRAILAHEESDAGSKLLCRLLSCDGAEATRAKLLGALEREESAGGATASGGAAAPAGRWSSSSAPAAAAPVQDVDLTQTLKYGVDLTEAARNGKMDPLIGREEELKRTIRILGRRSKNNPVLVGEAGVGKTSIAEGLAQQIAAGRVPATLKDKRVVQLDLALLLAGTRYRGDFEERLRAVVKEVSESNRQVILVIDEVHTLVGAGGSGAEGGGIDAANLLKPALARGELQCIRDEYRKYIEKDPALERRFQPVTIPEPTQEQAVLILEGLASKYERHHQLRYTPEALAAAVRLASQYIADRFLPDKAIDVMDEAGSKVRQQLYQEAEDGKAAAEIWAVCQELKAVAAQKKAAVASERYDEAQQLKVREVGGPARIQELRTDLQMLVVVLVFPSSSISELQNTRGVGNAPEARVLLEELSGLKAQVQELVDAERFGEAHELKGREQDIAEVVSTWTGIAVDQVGASESRRLMGLEKALHETIIGQHEAVSAVARALRRSRAGLRNPDRPIASFMFCGPTGVGKTHVCKTLASTFFGSADSMIRLDMSEFMEKHTVSKLIGAPPGYVGYSDGGTMTEAVRRRPYSLLLFDEVEKAHPDVFNIMLQLLDDGRLTDSKGRTVSFANTLVVMTSNLGSRSVQKGAGGSFGLGFGTADDEEEESYAAMKELVMEDMKSFFRPEFINRLDELVVFRSLTKENVRAIAEVEFRQVLGRLGERNLDVTLTQAFKDQVVEKGYDPAFGARPLRRAISAMLEDTLAEHLLEAAGEGPDDGQADGAGEDITLRELADALLAAHRRGVAVRVLTDDRQAEGAGSRVGQLRSAGIAVQTDNDIRLHIHHKFAVVDGELLLSGSFNWTGPSVTSSYENVIVSHAPALASLFGGEFDRLWKGFGRGDAGTAKSSVPSNTVERFAVLFFPDTSGTNVGAIVDEISAAKRSIDVAMFVLTLDRLADALLEKRRQGVRVRLITDRHQSNAGGADAKRLAKAGVRVRINPPGDSDHDRRCNMHHKFAVVDSSVLISGSFNWTAQAAKGNQEDAVVYLECQELTASFAAEFQRLWDAFEQLDRQRCCCLP</sequence>
<dbReference type="InterPro" id="IPR019489">
    <property type="entry name" value="Clp_ATPase_C"/>
</dbReference>
<dbReference type="InterPro" id="IPR003593">
    <property type="entry name" value="AAA+_ATPase"/>
</dbReference>
<protein>
    <submittedName>
        <fullName evidence="13">Uncharacterized protein</fullName>
    </submittedName>
</protein>
<dbReference type="Proteomes" id="UP001189429">
    <property type="component" value="Unassembled WGS sequence"/>
</dbReference>
<evidence type="ECO:0000256" key="9">
    <source>
        <dbReference type="RuleBase" id="RU004432"/>
    </source>
</evidence>
<evidence type="ECO:0000259" key="11">
    <source>
        <dbReference type="PROSITE" id="PS50035"/>
    </source>
</evidence>
<dbReference type="PROSITE" id="PS50035">
    <property type="entry name" value="PLD"/>
    <property type="match status" value="2"/>
</dbReference>
<gene>
    <name evidence="13" type="ORF">PCOR1329_LOCUS976</name>
</gene>
<dbReference type="SUPFAM" id="SSF52540">
    <property type="entry name" value="P-loop containing nucleoside triphosphate hydrolases"/>
    <property type="match status" value="2"/>
</dbReference>
<evidence type="ECO:0000256" key="1">
    <source>
        <dbReference type="ARBA" id="ARBA00004229"/>
    </source>
</evidence>
<keyword evidence="14" id="KW-1185">Reference proteome</keyword>
<dbReference type="Pfam" id="PF10431">
    <property type="entry name" value="ClpB_D2-small"/>
    <property type="match status" value="1"/>
</dbReference>
<dbReference type="Gene3D" id="1.10.1780.10">
    <property type="entry name" value="Clp, N-terminal domain"/>
    <property type="match status" value="1"/>
</dbReference>
<dbReference type="SUPFAM" id="SSF56024">
    <property type="entry name" value="Phospholipase D/nuclease"/>
    <property type="match status" value="2"/>
</dbReference>
<keyword evidence="7 9" id="KW-0143">Chaperone</keyword>
<dbReference type="PROSITE" id="PS00870">
    <property type="entry name" value="CLPAB_1"/>
    <property type="match status" value="1"/>
</dbReference>
<evidence type="ECO:0000256" key="5">
    <source>
        <dbReference type="ARBA" id="ARBA00022741"/>
    </source>
</evidence>
<dbReference type="InterPro" id="IPR001736">
    <property type="entry name" value="PLipase_D/transphosphatidylase"/>
</dbReference>
<dbReference type="Gene3D" id="4.10.860.10">
    <property type="entry name" value="UVR domain"/>
    <property type="match status" value="1"/>
</dbReference>
<evidence type="ECO:0000256" key="10">
    <source>
        <dbReference type="SAM" id="MobiDB-lite"/>
    </source>
</evidence>
<comment type="caution">
    <text evidence="13">The sequence shown here is derived from an EMBL/GenBank/DDBJ whole genome shotgun (WGS) entry which is preliminary data.</text>
</comment>
<dbReference type="Gene3D" id="3.30.870.10">
    <property type="entry name" value="Endonuclease Chain A"/>
    <property type="match status" value="2"/>
</dbReference>
<dbReference type="Pfam" id="PF13091">
    <property type="entry name" value="PLDc_2"/>
    <property type="match status" value="2"/>
</dbReference>